<feature type="domain" description="Phosphatase 2A Regulatory Subunit A helical" evidence="3">
    <location>
        <begin position="45"/>
        <end position="138"/>
    </location>
</feature>
<dbReference type="EMBL" id="BKCJ010004496">
    <property type="protein sequence ID" value="GEU61393.1"/>
    <property type="molecule type" value="Genomic_DNA"/>
</dbReference>
<keyword evidence="2" id="KW-0677">Repeat</keyword>
<name>A0A6L2LHV0_TANCI</name>
<organism evidence="4">
    <name type="scientific">Tanacetum cinerariifolium</name>
    <name type="common">Dalmatian daisy</name>
    <name type="synonym">Chrysanthemum cinerariifolium</name>
    <dbReference type="NCBI Taxonomy" id="118510"/>
    <lineage>
        <taxon>Eukaryota</taxon>
        <taxon>Viridiplantae</taxon>
        <taxon>Streptophyta</taxon>
        <taxon>Embryophyta</taxon>
        <taxon>Tracheophyta</taxon>
        <taxon>Spermatophyta</taxon>
        <taxon>Magnoliopsida</taxon>
        <taxon>eudicotyledons</taxon>
        <taxon>Gunneridae</taxon>
        <taxon>Pentapetalae</taxon>
        <taxon>asterids</taxon>
        <taxon>campanulids</taxon>
        <taxon>Asterales</taxon>
        <taxon>Asteraceae</taxon>
        <taxon>Asteroideae</taxon>
        <taxon>Anthemideae</taxon>
        <taxon>Anthemidinae</taxon>
        <taxon>Tanacetum</taxon>
    </lineage>
</organism>
<evidence type="ECO:0000256" key="2">
    <source>
        <dbReference type="ARBA" id="ARBA00022737"/>
    </source>
</evidence>
<dbReference type="GO" id="GO:0005770">
    <property type="term" value="C:late endosome"/>
    <property type="evidence" value="ECO:0007669"/>
    <property type="project" value="TreeGrafter"/>
</dbReference>
<dbReference type="Pfam" id="PF22956">
    <property type="entry name" value="VPS15-like_hel"/>
    <property type="match status" value="1"/>
</dbReference>
<dbReference type="GO" id="GO:0016236">
    <property type="term" value="P:macroautophagy"/>
    <property type="evidence" value="ECO:0007669"/>
    <property type="project" value="InterPro"/>
</dbReference>
<dbReference type="Gene3D" id="1.25.10.10">
    <property type="entry name" value="Leucine-rich Repeat Variant"/>
    <property type="match status" value="1"/>
</dbReference>
<dbReference type="GO" id="GO:0034271">
    <property type="term" value="C:phosphatidylinositol 3-kinase complex, class III, type I"/>
    <property type="evidence" value="ECO:0007669"/>
    <property type="project" value="TreeGrafter"/>
</dbReference>
<dbReference type="InterPro" id="IPR055231">
    <property type="entry name" value="2AA_helical"/>
</dbReference>
<reference evidence="4" key="1">
    <citation type="journal article" date="2019" name="Sci. Rep.">
        <title>Draft genome of Tanacetum cinerariifolium, the natural source of mosquito coil.</title>
        <authorList>
            <person name="Yamashiro T."/>
            <person name="Shiraishi A."/>
            <person name="Satake H."/>
            <person name="Nakayama K."/>
        </authorList>
    </citation>
    <scope>NUCLEOTIDE SEQUENCE</scope>
</reference>
<dbReference type="SUPFAM" id="SSF48371">
    <property type="entry name" value="ARM repeat"/>
    <property type="match status" value="1"/>
</dbReference>
<dbReference type="GO" id="GO:0004674">
    <property type="term" value="F:protein serine/threonine kinase activity"/>
    <property type="evidence" value="ECO:0007669"/>
    <property type="project" value="UniProtKB-KW"/>
</dbReference>
<dbReference type="GO" id="GO:0034272">
    <property type="term" value="C:phosphatidylinositol 3-kinase complex, class III, type II"/>
    <property type="evidence" value="ECO:0007669"/>
    <property type="project" value="TreeGrafter"/>
</dbReference>
<protein>
    <submittedName>
        <fullName evidence="4">Armadillo-like helical</fullName>
    </submittedName>
</protein>
<dbReference type="InterPro" id="IPR016024">
    <property type="entry name" value="ARM-type_fold"/>
</dbReference>
<dbReference type="InterPro" id="IPR011989">
    <property type="entry name" value="ARM-like"/>
</dbReference>
<keyword evidence="1" id="KW-0723">Serine/threonine-protein kinase</keyword>
<dbReference type="PANTHER" id="PTHR17583">
    <property type="entry name" value="PHOSPHOINOSITIDE 3-KINASE REGULATORY SUBUNIT 4"/>
    <property type="match status" value="1"/>
</dbReference>
<keyword evidence="1" id="KW-0418">Kinase</keyword>
<keyword evidence="1" id="KW-0808">Transferase</keyword>
<comment type="caution">
    <text evidence="4">The sequence shown here is derived from an EMBL/GenBank/DDBJ whole genome shotgun (WGS) entry which is preliminary data.</text>
</comment>
<dbReference type="PANTHER" id="PTHR17583:SF0">
    <property type="entry name" value="PHOSPHOINOSITIDE 3-KINASE REGULATORY SUBUNIT 4"/>
    <property type="match status" value="1"/>
</dbReference>
<dbReference type="AlphaFoldDB" id="A0A6L2LHV0"/>
<gene>
    <name evidence="4" type="ORF">Tci_033371</name>
</gene>
<evidence type="ECO:0000259" key="3">
    <source>
        <dbReference type="Pfam" id="PF22956"/>
    </source>
</evidence>
<evidence type="ECO:0000313" key="4">
    <source>
        <dbReference type="EMBL" id="GEU61393.1"/>
    </source>
</evidence>
<proteinExistence type="predicted"/>
<dbReference type="GO" id="GO:0045324">
    <property type="term" value="P:late endosome to vacuole transport"/>
    <property type="evidence" value="ECO:0007669"/>
    <property type="project" value="InterPro"/>
</dbReference>
<sequence length="138" mass="15886">MCKKQRLSQLNVKMPQLRRSVVLLLKPCSLYKDDEDRLQRVLPYRSVKDYLLPYLEQALGDLTKAVTVNALDCLAILCKSGFLQKRILLEMIEHAFPLLCYPSQWVRRSVVTFISTSSEILGAIDSLVFPVPFIRPFL</sequence>
<dbReference type="InterPro" id="IPR045162">
    <property type="entry name" value="Vps15-like"/>
</dbReference>
<dbReference type="GO" id="GO:0006623">
    <property type="term" value="P:protein targeting to vacuole"/>
    <property type="evidence" value="ECO:0007669"/>
    <property type="project" value="TreeGrafter"/>
</dbReference>
<evidence type="ECO:0000256" key="1">
    <source>
        <dbReference type="ARBA" id="ARBA00022527"/>
    </source>
</evidence>
<accession>A0A6L2LHV0</accession>
<dbReference type="GO" id="GO:0071561">
    <property type="term" value="C:nucleus-vacuole junction"/>
    <property type="evidence" value="ECO:0007669"/>
    <property type="project" value="TreeGrafter"/>
</dbReference>